<dbReference type="InterPro" id="IPR011118">
    <property type="entry name" value="Tannase/feruloyl_esterase"/>
</dbReference>
<keyword evidence="10" id="KW-1185">Reference proteome</keyword>
<accession>A0A3D8RNB9</accession>
<evidence type="ECO:0000313" key="10">
    <source>
        <dbReference type="Proteomes" id="UP000256645"/>
    </source>
</evidence>
<evidence type="ECO:0000256" key="8">
    <source>
        <dbReference type="RuleBase" id="RU361238"/>
    </source>
</evidence>
<dbReference type="InterPro" id="IPR029058">
    <property type="entry name" value="AB_hydrolase_fold"/>
</dbReference>
<proteinExistence type="inferred from homology"/>
<dbReference type="EC" id="3.1.1.-" evidence="8"/>
<evidence type="ECO:0000313" key="9">
    <source>
        <dbReference type="EMBL" id="RDW75438.1"/>
    </source>
</evidence>
<dbReference type="Proteomes" id="UP000256645">
    <property type="component" value="Unassembled WGS sequence"/>
</dbReference>
<gene>
    <name evidence="9" type="ORF">BP6252_06580</name>
</gene>
<protein>
    <recommendedName>
        <fullName evidence="8">Carboxylic ester hydrolase</fullName>
        <ecNumber evidence="8">3.1.1.-</ecNumber>
    </recommendedName>
</protein>
<sequence length="566" mass="61471">MSLSIQQALTKAFGNNKNIRVLHVQEYAAGDALVPLSEEANASSRRASHGVTLVKLFLRTTGPAPDLPLPDAGTDIGMEIWLPEPGFWNNRIRCQIQGAFMGDFRVASPRHFSIPICTDLLSGEIASELGYVVSTTDGGHSVEDMEDFSYLMNADGSINSEGWKNLAYESAHVLGITTKELTEAYYGQPAAYSYLYGCSSGGRAAYHSAQQYPDDFDGLLIGAPSLTQSLMFPSLLHPIIVIQNELGGEPFKENQLEIVSQRALAAGDTTVNGQHDGYLTDWESNSYDPTQDLEILDTSSGGTCTEPWALSLAQAKAINKIWYGPTLDGEIPEPSDDNGSSCPRSKNQLFWGKIRGTRIEYTTIARGAATGLLALALQDSSLASPNWNHPTGVGRDNWRTWSYAQYASALVKCQSMNSHFANMDADEPQLLKRAQANGTKILTYHGLADPITNPQNSINYYRTSAEHTGGLAKTREFHRLFLIPGMGHCFRMAGCAGAAKPPIPTLEELFTALVTWTEENKAPDSLIAQSVDGTITRPIGMFLGRPMGPKYLGGDIHAASSYEVAC</sequence>
<dbReference type="OrthoDB" id="5014423at2759"/>
<keyword evidence="6" id="KW-0106">Calcium</keyword>
<keyword evidence="5 8" id="KW-0378">Hydrolase</keyword>
<organism evidence="9 10">
    <name type="scientific">Coleophoma cylindrospora</name>
    <dbReference type="NCBI Taxonomy" id="1849047"/>
    <lineage>
        <taxon>Eukaryota</taxon>
        <taxon>Fungi</taxon>
        <taxon>Dikarya</taxon>
        <taxon>Ascomycota</taxon>
        <taxon>Pezizomycotina</taxon>
        <taxon>Leotiomycetes</taxon>
        <taxon>Helotiales</taxon>
        <taxon>Dermateaceae</taxon>
        <taxon>Coleophoma</taxon>
    </lineage>
</organism>
<dbReference type="AlphaFoldDB" id="A0A3D8RNB9"/>
<comment type="similarity">
    <text evidence="1 8">Belongs to the tannase family.</text>
</comment>
<evidence type="ECO:0000256" key="4">
    <source>
        <dbReference type="ARBA" id="ARBA00022729"/>
    </source>
</evidence>
<evidence type="ECO:0000256" key="7">
    <source>
        <dbReference type="ARBA" id="ARBA00023157"/>
    </source>
</evidence>
<keyword evidence="3" id="KW-0479">Metal-binding</keyword>
<dbReference type="GO" id="GO:0030600">
    <property type="term" value="F:feruloyl esterase activity"/>
    <property type="evidence" value="ECO:0007669"/>
    <property type="project" value="UniProtKB-ARBA"/>
</dbReference>
<evidence type="ECO:0000256" key="1">
    <source>
        <dbReference type="ARBA" id="ARBA00006249"/>
    </source>
</evidence>
<dbReference type="PANTHER" id="PTHR33938">
    <property type="entry name" value="FERULOYL ESTERASE B-RELATED"/>
    <property type="match status" value="1"/>
</dbReference>
<reference evidence="9 10" key="1">
    <citation type="journal article" date="2018" name="IMA Fungus">
        <title>IMA Genome-F 9: Draft genome sequence of Annulohypoxylon stygium, Aspergillus mulundensis, Berkeleyomyces basicola (syn. Thielaviopsis basicola), Ceratocystis smalleyi, two Cercospora beticola strains, Coleophoma cylindrospora, Fusarium fracticaudum, Phialophora cf. hyalina, and Morchella septimelata.</title>
        <authorList>
            <person name="Wingfield B.D."/>
            <person name="Bills G.F."/>
            <person name="Dong Y."/>
            <person name="Huang W."/>
            <person name="Nel W.J."/>
            <person name="Swalarsk-Parry B.S."/>
            <person name="Vaghefi N."/>
            <person name="Wilken P.M."/>
            <person name="An Z."/>
            <person name="de Beer Z.W."/>
            <person name="De Vos L."/>
            <person name="Chen L."/>
            <person name="Duong T.A."/>
            <person name="Gao Y."/>
            <person name="Hammerbacher A."/>
            <person name="Kikkert J.R."/>
            <person name="Li Y."/>
            <person name="Li H."/>
            <person name="Li K."/>
            <person name="Li Q."/>
            <person name="Liu X."/>
            <person name="Ma X."/>
            <person name="Naidoo K."/>
            <person name="Pethybridge S.J."/>
            <person name="Sun J."/>
            <person name="Steenkamp E.T."/>
            <person name="van der Nest M.A."/>
            <person name="van Wyk S."/>
            <person name="Wingfield M.J."/>
            <person name="Xiong C."/>
            <person name="Yue Q."/>
            <person name="Zhang X."/>
        </authorList>
    </citation>
    <scope>NUCLEOTIDE SEQUENCE [LARGE SCALE GENOMIC DNA]</scope>
    <source>
        <strain evidence="9 10">BP6252</strain>
    </source>
</reference>
<evidence type="ECO:0000256" key="3">
    <source>
        <dbReference type="ARBA" id="ARBA00022723"/>
    </source>
</evidence>
<evidence type="ECO:0000256" key="5">
    <source>
        <dbReference type="ARBA" id="ARBA00022801"/>
    </source>
</evidence>
<dbReference type="Gene3D" id="3.40.50.1820">
    <property type="entry name" value="alpha/beta hydrolase"/>
    <property type="match status" value="1"/>
</dbReference>
<evidence type="ECO:0000256" key="2">
    <source>
        <dbReference type="ARBA" id="ARBA00022487"/>
    </source>
</evidence>
<dbReference type="Pfam" id="PF07519">
    <property type="entry name" value="Tannase"/>
    <property type="match status" value="1"/>
</dbReference>
<evidence type="ECO:0000256" key="6">
    <source>
        <dbReference type="ARBA" id="ARBA00022837"/>
    </source>
</evidence>
<dbReference type="SUPFAM" id="SSF53474">
    <property type="entry name" value="alpha/beta-Hydrolases"/>
    <property type="match status" value="1"/>
</dbReference>
<keyword evidence="2" id="KW-0719">Serine esterase</keyword>
<name>A0A3D8RNB9_9HELO</name>
<dbReference type="EMBL" id="PDLM01000006">
    <property type="protein sequence ID" value="RDW75438.1"/>
    <property type="molecule type" value="Genomic_DNA"/>
</dbReference>
<keyword evidence="4" id="KW-0732">Signal</keyword>
<dbReference type="GO" id="GO:0046872">
    <property type="term" value="F:metal ion binding"/>
    <property type="evidence" value="ECO:0007669"/>
    <property type="project" value="UniProtKB-KW"/>
</dbReference>
<keyword evidence="7" id="KW-1015">Disulfide bond</keyword>
<dbReference type="PANTHER" id="PTHR33938:SF13">
    <property type="entry name" value="CARBOXYLIC ESTER HYDROLASE"/>
    <property type="match status" value="1"/>
</dbReference>
<comment type="caution">
    <text evidence="9">The sequence shown here is derived from an EMBL/GenBank/DDBJ whole genome shotgun (WGS) entry which is preliminary data.</text>
</comment>